<keyword evidence="1" id="KW-0812">Transmembrane</keyword>
<dbReference type="Proteomes" id="UP000295511">
    <property type="component" value="Unassembled WGS sequence"/>
</dbReference>
<comment type="caution">
    <text evidence="2">The sequence shown here is derived from an EMBL/GenBank/DDBJ whole genome shotgun (WGS) entry which is preliminary data.</text>
</comment>
<sequence length="194" mass="21181">MVIVVSLFMHGATDTAPPNAAEWLSAISTFWGSVAAAIGAIGTAGALWLGAIAYNRQTKDQHRSQAATVTVHRGLKDALDGQHTVRIDLANQLPIFNVELICFDPDRGVLETFVKHVVTSQGLVHPVDDALPLHEVSVTFTDSSGIRWTRWSKGKLIEVGPEPEDFDIVETPVPSHEERNKLLQKRMARRAADG</sequence>
<dbReference type="EMBL" id="SMRU01000029">
    <property type="protein sequence ID" value="TDF91551.1"/>
    <property type="molecule type" value="Genomic_DNA"/>
</dbReference>
<dbReference type="AlphaFoldDB" id="A0A4R5K8T8"/>
<gene>
    <name evidence="2" type="ORF">E1809_20710</name>
</gene>
<name>A0A4R5K8T8_9MICC</name>
<evidence type="ECO:0000313" key="3">
    <source>
        <dbReference type="Proteomes" id="UP000295511"/>
    </source>
</evidence>
<keyword evidence="1" id="KW-1133">Transmembrane helix</keyword>
<keyword evidence="1" id="KW-0472">Membrane</keyword>
<evidence type="ECO:0000256" key="1">
    <source>
        <dbReference type="SAM" id="Phobius"/>
    </source>
</evidence>
<reference evidence="2 3" key="1">
    <citation type="submission" date="2019-03" db="EMBL/GenBank/DDBJ databases">
        <title>Whole genome sequence of Arthrobacter sp JH1-1.</title>
        <authorList>
            <person name="Trinh H.N."/>
        </authorList>
    </citation>
    <scope>NUCLEOTIDE SEQUENCE [LARGE SCALE GENOMIC DNA]</scope>
    <source>
        <strain evidence="2 3">JH1-1</strain>
    </source>
</reference>
<evidence type="ECO:0000313" key="2">
    <source>
        <dbReference type="EMBL" id="TDF91551.1"/>
    </source>
</evidence>
<keyword evidence="3" id="KW-1185">Reference proteome</keyword>
<organism evidence="2 3">
    <name type="scientific">Arthrobacter terricola</name>
    <dbReference type="NCBI Taxonomy" id="2547396"/>
    <lineage>
        <taxon>Bacteria</taxon>
        <taxon>Bacillati</taxon>
        <taxon>Actinomycetota</taxon>
        <taxon>Actinomycetes</taxon>
        <taxon>Micrococcales</taxon>
        <taxon>Micrococcaceae</taxon>
        <taxon>Arthrobacter</taxon>
    </lineage>
</organism>
<feature type="transmembrane region" description="Helical" evidence="1">
    <location>
        <begin position="30"/>
        <end position="54"/>
    </location>
</feature>
<accession>A0A4R5K8T8</accession>
<protein>
    <submittedName>
        <fullName evidence="2">Uncharacterized protein</fullName>
    </submittedName>
</protein>
<proteinExistence type="predicted"/>